<comment type="function">
    <text evidence="8">Catalyzes the release of premature peptidyl moieties from peptidyl-tRNA molecules trapped in stalled 50S ribosomal subunits, and thus maintains levels of free tRNAs and 50S ribosomes.</text>
</comment>
<feature type="active site" description="Proton acceptor" evidence="8">
    <location>
        <position position="22"/>
    </location>
</feature>
<reference evidence="11" key="1">
    <citation type="submission" date="2024-02" db="EMBL/GenBank/DDBJ databases">
        <title>Tomenella chthoni gen. nov. sp. nov., a member of the family Jonesiaceae isolated from bat guano.</title>
        <authorList>
            <person name="Miller S.L."/>
            <person name="King J."/>
            <person name="Sankaranarayanan K."/>
            <person name="Lawson P.A."/>
        </authorList>
    </citation>
    <scope>NUCLEOTIDE SEQUENCE</scope>
    <source>
        <strain evidence="11">BS-20</strain>
    </source>
</reference>
<dbReference type="PANTHER" id="PTHR17224:SF1">
    <property type="entry name" value="PEPTIDYL-TRNA HYDROLASE"/>
    <property type="match status" value="1"/>
</dbReference>
<sequence>MSNLFLVVGLGNPGPKYAANRHNVGHMVLDVMAAAAGAKFTAHRTQSVVAEARLGMLPGGAPGPRVILAKPGTYMNVSGGPVSGLANYYGVSPEHIIVVHDELDIPFGTIKAKIGGGEGGHNGLKDITKALGTKDYLRVRTGIGRPPGRMEVADFVLKNFGSAELKELPFLLSDASDCTELIITQGLATAQGKFHTK</sequence>
<evidence type="ECO:0000256" key="5">
    <source>
        <dbReference type="ARBA" id="ARBA00038063"/>
    </source>
</evidence>
<dbReference type="GO" id="GO:0005737">
    <property type="term" value="C:cytoplasm"/>
    <property type="evidence" value="ECO:0007669"/>
    <property type="project" value="UniProtKB-SubCell"/>
</dbReference>
<dbReference type="Pfam" id="PF01195">
    <property type="entry name" value="Pept_tRNA_hydro"/>
    <property type="match status" value="1"/>
</dbReference>
<dbReference type="InterPro" id="IPR036416">
    <property type="entry name" value="Pept_tRNA_hydro_sf"/>
</dbReference>
<dbReference type="GO" id="GO:0000049">
    <property type="term" value="F:tRNA binding"/>
    <property type="evidence" value="ECO:0007669"/>
    <property type="project" value="UniProtKB-UniRule"/>
</dbReference>
<name>A0AAU7DV49_9MICO</name>
<accession>A0AAU7DV49</accession>
<dbReference type="FunFam" id="3.40.50.1470:FF:000001">
    <property type="entry name" value="Peptidyl-tRNA hydrolase"/>
    <property type="match status" value="1"/>
</dbReference>
<dbReference type="EC" id="3.1.1.29" evidence="1 8"/>
<dbReference type="GO" id="GO:0072344">
    <property type="term" value="P:rescue of stalled ribosome"/>
    <property type="evidence" value="ECO:0007669"/>
    <property type="project" value="UniProtKB-UniRule"/>
</dbReference>
<comment type="subcellular location">
    <subcellularLocation>
        <location evidence="8">Cytoplasm</location>
    </subcellularLocation>
</comment>
<feature type="site" description="Discriminates between blocked and unblocked aminoacyl-tRNA" evidence="8">
    <location>
        <position position="12"/>
    </location>
</feature>
<dbReference type="CDD" id="cd00462">
    <property type="entry name" value="PTH"/>
    <property type="match status" value="1"/>
</dbReference>
<proteinExistence type="inferred from homology"/>
<comment type="catalytic activity">
    <reaction evidence="6 8 9">
        <text>an N-acyl-L-alpha-aminoacyl-tRNA + H2O = an N-acyl-L-amino acid + a tRNA + H(+)</text>
        <dbReference type="Rhea" id="RHEA:54448"/>
        <dbReference type="Rhea" id="RHEA-COMP:10123"/>
        <dbReference type="Rhea" id="RHEA-COMP:13883"/>
        <dbReference type="ChEBI" id="CHEBI:15377"/>
        <dbReference type="ChEBI" id="CHEBI:15378"/>
        <dbReference type="ChEBI" id="CHEBI:59874"/>
        <dbReference type="ChEBI" id="CHEBI:78442"/>
        <dbReference type="ChEBI" id="CHEBI:138191"/>
        <dbReference type="EC" id="3.1.1.29"/>
    </reaction>
</comment>
<feature type="binding site" evidence="8">
    <location>
        <position position="76"/>
    </location>
    <ligand>
        <name>tRNA</name>
        <dbReference type="ChEBI" id="CHEBI:17843"/>
    </ligand>
</feature>
<protein>
    <recommendedName>
        <fullName evidence="7 8">Peptidyl-tRNA hydrolase</fullName>
        <shortName evidence="8">Pth</shortName>
        <ecNumber evidence="1 8">3.1.1.29</ecNumber>
    </recommendedName>
</protein>
<feature type="binding site" evidence="8">
    <location>
        <position position="17"/>
    </location>
    <ligand>
        <name>tRNA</name>
        <dbReference type="ChEBI" id="CHEBI:17843"/>
    </ligand>
</feature>
<dbReference type="AlphaFoldDB" id="A0AAU7DV49"/>
<dbReference type="InterPro" id="IPR001328">
    <property type="entry name" value="Pept_tRNA_hydro"/>
</dbReference>
<evidence type="ECO:0000256" key="1">
    <source>
        <dbReference type="ARBA" id="ARBA00013260"/>
    </source>
</evidence>
<dbReference type="InterPro" id="IPR018171">
    <property type="entry name" value="Pept_tRNA_hydro_CS"/>
</dbReference>
<evidence type="ECO:0000256" key="9">
    <source>
        <dbReference type="RuleBase" id="RU000673"/>
    </source>
</evidence>
<evidence type="ECO:0000256" key="10">
    <source>
        <dbReference type="RuleBase" id="RU004320"/>
    </source>
</evidence>
<dbReference type="PROSITE" id="PS01195">
    <property type="entry name" value="PEPT_TRNA_HYDROL_1"/>
    <property type="match status" value="1"/>
</dbReference>
<keyword evidence="8" id="KW-0963">Cytoplasm</keyword>
<evidence type="ECO:0000256" key="3">
    <source>
        <dbReference type="ARBA" id="ARBA00022801"/>
    </source>
</evidence>
<evidence type="ECO:0000256" key="4">
    <source>
        <dbReference type="ARBA" id="ARBA00022884"/>
    </source>
</evidence>
<keyword evidence="2 8" id="KW-0820">tRNA-binding</keyword>
<feature type="binding site" evidence="8">
    <location>
        <position position="122"/>
    </location>
    <ligand>
        <name>tRNA</name>
        <dbReference type="ChEBI" id="CHEBI:17843"/>
    </ligand>
</feature>
<dbReference type="EMBL" id="CP146203">
    <property type="protein sequence ID" value="XBH21874.1"/>
    <property type="molecule type" value="Genomic_DNA"/>
</dbReference>
<dbReference type="GO" id="GO:0004045">
    <property type="term" value="F:peptidyl-tRNA hydrolase activity"/>
    <property type="evidence" value="ECO:0007669"/>
    <property type="project" value="UniProtKB-UniRule"/>
</dbReference>
<comment type="function">
    <text evidence="8">Hydrolyzes ribosome-free peptidyl-tRNAs (with 1 or more amino acids incorporated), which drop off the ribosome during protein synthesis, or as a result of ribosome stalling.</text>
</comment>
<feature type="site" description="Stabilizes the basic form of H active site to accept a proton" evidence="8">
    <location>
        <position position="101"/>
    </location>
</feature>
<dbReference type="PROSITE" id="PS01196">
    <property type="entry name" value="PEPT_TRNA_HYDROL_2"/>
    <property type="match status" value="1"/>
</dbReference>
<evidence type="ECO:0000256" key="2">
    <source>
        <dbReference type="ARBA" id="ARBA00022555"/>
    </source>
</evidence>
<dbReference type="Gene3D" id="3.40.50.1470">
    <property type="entry name" value="Peptidyl-tRNA hydrolase"/>
    <property type="match status" value="1"/>
</dbReference>
<feature type="binding site" evidence="8">
    <location>
        <position position="74"/>
    </location>
    <ligand>
        <name>tRNA</name>
        <dbReference type="ChEBI" id="CHEBI:17843"/>
    </ligand>
</feature>
<evidence type="ECO:0000256" key="8">
    <source>
        <dbReference type="HAMAP-Rule" id="MF_00083"/>
    </source>
</evidence>
<dbReference type="SUPFAM" id="SSF53178">
    <property type="entry name" value="Peptidyl-tRNA hydrolase-like"/>
    <property type="match status" value="1"/>
</dbReference>
<gene>
    <name evidence="8 11" type="primary">pth</name>
    <name evidence="11" type="ORF">V5R04_01205</name>
</gene>
<keyword evidence="3 8" id="KW-0378">Hydrolase</keyword>
<evidence type="ECO:0000256" key="6">
    <source>
        <dbReference type="ARBA" id="ARBA00048707"/>
    </source>
</evidence>
<comment type="similarity">
    <text evidence="5 8 10">Belongs to the PTH family.</text>
</comment>
<dbReference type="NCBIfam" id="TIGR00447">
    <property type="entry name" value="pth"/>
    <property type="match status" value="1"/>
</dbReference>
<evidence type="ECO:0000256" key="7">
    <source>
        <dbReference type="ARBA" id="ARBA00050038"/>
    </source>
</evidence>
<dbReference type="GO" id="GO:0006515">
    <property type="term" value="P:protein quality control for misfolded or incompletely synthesized proteins"/>
    <property type="evidence" value="ECO:0007669"/>
    <property type="project" value="UniProtKB-UniRule"/>
</dbReference>
<keyword evidence="4 8" id="KW-0694">RNA-binding</keyword>
<organism evidence="11">
    <name type="scientific">Jonesiaceae bacterium BS-20</name>
    <dbReference type="NCBI Taxonomy" id="3120821"/>
    <lineage>
        <taxon>Bacteria</taxon>
        <taxon>Bacillati</taxon>
        <taxon>Actinomycetota</taxon>
        <taxon>Actinomycetes</taxon>
        <taxon>Micrococcales</taxon>
        <taxon>Jonesiaceae</taxon>
    </lineage>
</organism>
<dbReference type="HAMAP" id="MF_00083">
    <property type="entry name" value="Pept_tRNA_hydro_bact"/>
    <property type="match status" value="1"/>
</dbReference>
<comment type="subunit">
    <text evidence="8">Monomer.</text>
</comment>
<evidence type="ECO:0000313" key="11">
    <source>
        <dbReference type="EMBL" id="XBH21874.1"/>
    </source>
</evidence>
<dbReference type="PANTHER" id="PTHR17224">
    <property type="entry name" value="PEPTIDYL-TRNA HYDROLASE"/>
    <property type="match status" value="1"/>
</dbReference>